<protein>
    <recommendedName>
        <fullName evidence="5">Secreted protein</fullName>
    </recommendedName>
</protein>
<dbReference type="Proteomes" id="UP000831290">
    <property type="component" value="Chromosome"/>
</dbReference>
<evidence type="ECO:0000256" key="1">
    <source>
        <dbReference type="SAM" id="MobiDB-lite"/>
    </source>
</evidence>
<dbReference type="RefSeq" id="WP_255843175.1">
    <property type="nucleotide sequence ID" value="NZ_CP094358.1"/>
</dbReference>
<accession>A0A9E7A0R5</accession>
<proteinExistence type="predicted"/>
<dbReference type="AlphaFoldDB" id="A0A9E7A0R5"/>
<gene>
    <name evidence="3" type="ORF">MQE35_17910</name>
</gene>
<evidence type="ECO:0000313" key="3">
    <source>
        <dbReference type="EMBL" id="UOB17601.1"/>
    </source>
</evidence>
<sequence>MKRQSFTLLFLFMFTCIHAQVDTSLPSNGNNSLTVPYENNSSNSDSGISVNSNNSSEGLVDLNKKDFNFQIEQFANPGEEYEKKLNKKHYLGQDKKMEPEFRSDQYLGDFRSNSEFVKIICRDHEYPDGDRVRVYVNDVVIQPNILLDENFRGFSITLEKGFNKIDFEALNQGSSGPNTAEFRVYDNKGKVVSANQWNLATGVKATIIVVKE</sequence>
<evidence type="ECO:0008006" key="5">
    <source>
        <dbReference type="Google" id="ProtNLM"/>
    </source>
</evidence>
<feature type="compositionally biased region" description="Low complexity" evidence="1">
    <location>
        <begin position="39"/>
        <end position="52"/>
    </location>
</feature>
<feature type="region of interest" description="Disordered" evidence="1">
    <location>
        <begin position="32"/>
        <end position="52"/>
    </location>
</feature>
<feature type="chain" id="PRO_5038681322" description="Secreted protein" evidence="2">
    <location>
        <begin position="20"/>
        <end position="212"/>
    </location>
</feature>
<reference evidence="3" key="1">
    <citation type="submission" date="2022-03" db="EMBL/GenBank/DDBJ databases">
        <title>Description of Abyssus ytuae gen. nov., sp. nov., a novel member of the family Flavobacteriaceae isolated from the sediment of Mariana Trench.</title>
        <authorList>
            <person name="Zhang J."/>
            <person name="Xu X."/>
        </authorList>
    </citation>
    <scope>NUCLEOTIDE SEQUENCE</scope>
    <source>
        <strain evidence="3">MT3330</strain>
    </source>
</reference>
<dbReference type="EMBL" id="CP094358">
    <property type="protein sequence ID" value="UOB17601.1"/>
    <property type="molecule type" value="Genomic_DNA"/>
</dbReference>
<name>A0A9E7A0R5_9FLAO</name>
<evidence type="ECO:0000256" key="2">
    <source>
        <dbReference type="SAM" id="SignalP"/>
    </source>
</evidence>
<keyword evidence="2" id="KW-0732">Signal</keyword>
<dbReference type="KEGG" id="fbm:MQE35_17910"/>
<evidence type="ECO:0000313" key="4">
    <source>
        <dbReference type="Proteomes" id="UP000831290"/>
    </source>
</evidence>
<feature type="signal peptide" evidence="2">
    <location>
        <begin position="1"/>
        <end position="19"/>
    </location>
</feature>
<organism evidence="3 4">
    <name type="scientific">Abyssalbus ytuae</name>
    <dbReference type="NCBI Taxonomy" id="2926907"/>
    <lineage>
        <taxon>Bacteria</taxon>
        <taxon>Pseudomonadati</taxon>
        <taxon>Bacteroidota</taxon>
        <taxon>Flavobacteriia</taxon>
        <taxon>Flavobacteriales</taxon>
        <taxon>Flavobacteriaceae</taxon>
        <taxon>Abyssalbus</taxon>
    </lineage>
</organism>
<keyword evidence="4" id="KW-1185">Reference proteome</keyword>